<evidence type="ECO:0000256" key="5">
    <source>
        <dbReference type="ARBA" id="ARBA00022553"/>
    </source>
</evidence>
<keyword evidence="23" id="KW-1185">Reference proteome</keyword>
<evidence type="ECO:0000256" key="8">
    <source>
        <dbReference type="ARBA" id="ARBA00022692"/>
    </source>
</evidence>
<dbReference type="Pfam" id="PF00560">
    <property type="entry name" value="LRR_1"/>
    <property type="match status" value="3"/>
</dbReference>
<dbReference type="Gene3D" id="3.80.10.10">
    <property type="entry name" value="Ribonuclease Inhibitor"/>
    <property type="match status" value="4"/>
</dbReference>
<dbReference type="GO" id="GO:0004674">
    <property type="term" value="F:protein serine/threonine kinase activity"/>
    <property type="evidence" value="ECO:0007669"/>
    <property type="project" value="UniProtKB-EC"/>
</dbReference>
<evidence type="ECO:0000256" key="3">
    <source>
        <dbReference type="ARBA" id="ARBA00012513"/>
    </source>
</evidence>
<name>A0A7J6WZ37_THATH</name>
<evidence type="ECO:0000256" key="9">
    <source>
        <dbReference type="ARBA" id="ARBA00022729"/>
    </source>
</evidence>
<dbReference type="InterPro" id="IPR000719">
    <property type="entry name" value="Prot_kinase_dom"/>
</dbReference>
<evidence type="ECO:0000256" key="18">
    <source>
        <dbReference type="ARBA" id="ARBA00048679"/>
    </source>
</evidence>
<dbReference type="InterPro" id="IPR013210">
    <property type="entry name" value="LRR_N_plant-typ"/>
</dbReference>
<dbReference type="FunFam" id="3.80.10.10:FF:000275">
    <property type="entry name" value="Leucine-rich repeat receptor-like protein kinase"/>
    <property type="match status" value="1"/>
</dbReference>
<organism evidence="22 23">
    <name type="scientific">Thalictrum thalictroides</name>
    <name type="common">Rue-anemone</name>
    <name type="synonym">Anemone thalictroides</name>
    <dbReference type="NCBI Taxonomy" id="46969"/>
    <lineage>
        <taxon>Eukaryota</taxon>
        <taxon>Viridiplantae</taxon>
        <taxon>Streptophyta</taxon>
        <taxon>Embryophyta</taxon>
        <taxon>Tracheophyta</taxon>
        <taxon>Spermatophyta</taxon>
        <taxon>Magnoliopsida</taxon>
        <taxon>Ranunculales</taxon>
        <taxon>Ranunculaceae</taxon>
        <taxon>Thalictroideae</taxon>
        <taxon>Thalictrum</taxon>
    </lineage>
</organism>
<dbReference type="InterPro" id="IPR001611">
    <property type="entry name" value="Leu-rich_rpt"/>
</dbReference>
<comment type="catalytic activity">
    <reaction evidence="18">
        <text>L-seryl-[protein] + ATP = O-phospho-L-seryl-[protein] + ADP + H(+)</text>
        <dbReference type="Rhea" id="RHEA:17989"/>
        <dbReference type="Rhea" id="RHEA-COMP:9863"/>
        <dbReference type="Rhea" id="RHEA-COMP:11604"/>
        <dbReference type="ChEBI" id="CHEBI:15378"/>
        <dbReference type="ChEBI" id="CHEBI:29999"/>
        <dbReference type="ChEBI" id="CHEBI:30616"/>
        <dbReference type="ChEBI" id="CHEBI:83421"/>
        <dbReference type="ChEBI" id="CHEBI:456216"/>
        <dbReference type="EC" id="2.7.11.1"/>
    </reaction>
</comment>
<evidence type="ECO:0000256" key="6">
    <source>
        <dbReference type="ARBA" id="ARBA00022614"/>
    </source>
</evidence>
<accession>A0A7J6WZ37</accession>
<dbReference type="Pfam" id="PF23598">
    <property type="entry name" value="LRR_14"/>
    <property type="match status" value="1"/>
</dbReference>
<keyword evidence="7" id="KW-0808">Transferase</keyword>
<evidence type="ECO:0000256" key="12">
    <source>
        <dbReference type="ARBA" id="ARBA00022840"/>
    </source>
</evidence>
<keyword evidence="11" id="KW-0547">Nucleotide-binding</keyword>
<evidence type="ECO:0000256" key="1">
    <source>
        <dbReference type="ARBA" id="ARBA00004251"/>
    </source>
</evidence>
<dbReference type="SMART" id="SM00365">
    <property type="entry name" value="LRR_SD22"/>
    <property type="match status" value="5"/>
</dbReference>
<keyword evidence="22" id="KW-0418">Kinase</keyword>
<dbReference type="PANTHER" id="PTHR48052:SF29">
    <property type="entry name" value="PROTEIN KINASE DOMAIN-CONTAINING PROTEIN"/>
    <property type="match status" value="1"/>
</dbReference>
<dbReference type="InterPro" id="IPR001245">
    <property type="entry name" value="Ser-Thr/Tyr_kinase_cat_dom"/>
</dbReference>
<dbReference type="AlphaFoldDB" id="A0A7J6WZ37"/>
<dbReference type="PROSITE" id="PS51450">
    <property type="entry name" value="LRR"/>
    <property type="match status" value="3"/>
</dbReference>
<evidence type="ECO:0000256" key="10">
    <source>
        <dbReference type="ARBA" id="ARBA00022737"/>
    </source>
</evidence>
<evidence type="ECO:0000256" key="17">
    <source>
        <dbReference type="ARBA" id="ARBA00047899"/>
    </source>
</evidence>
<dbReference type="PROSITE" id="PS50011">
    <property type="entry name" value="PROTEIN_KINASE_DOM"/>
    <property type="match status" value="1"/>
</dbReference>
<evidence type="ECO:0000256" key="19">
    <source>
        <dbReference type="SAM" id="Phobius"/>
    </source>
</evidence>
<comment type="subcellular location">
    <subcellularLocation>
        <location evidence="1">Cell membrane</location>
        <topology evidence="1">Single-pass type I membrane protein</topology>
    </subcellularLocation>
</comment>
<proteinExistence type="inferred from homology"/>
<dbReference type="EC" id="2.7.11.1" evidence="3"/>
<keyword evidence="14 19" id="KW-0472">Membrane</keyword>
<dbReference type="OrthoDB" id="676979at2759"/>
<keyword evidence="6" id="KW-0433">Leucine-rich repeat</keyword>
<dbReference type="Pfam" id="PF13855">
    <property type="entry name" value="LRR_8"/>
    <property type="match status" value="1"/>
</dbReference>
<evidence type="ECO:0000313" key="22">
    <source>
        <dbReference type="EMBL" id="KAF5201845.1"/>
    </source>
</evidence>
<dbReference type="GO" id="GO:0005524">
    <property type="term" value="F:ATP binding"/>
    <property type="evidence" value="ECO:0007669"/>
    <property type="project" value="UniProtKB-KW"/>
</dbReference>
<dbReference type="EMBL" id="JABWDY010008895">
    <property type="protein sequence ID" value="KAF5201845.1"/>
    <property type="molecule type" value="Genomic_DNA"/>
</dbReference>
<evidence type="ECO:0000256" key="15">
    <source>
        <dbReference type="ARBA" id="ARBA00023170"/>
    </source>
</evidence>
<dbReference type="SUPFAM" id="SSF52058">
    <property type="entry name" value="L domain-like"/>
    <property type="match status" value="2"/>
</dbReference>
<evidence type="ECO:0000256" key="16">
    <source>
        <dbReference type="ARBA" id="ARBA00023180"/>
    </source>
</evidence>
<gene>
    <name evidence="22" type="ORF">FRX31_008567</name>
</gene>
<evidence type="ECO:0000313" key="23">
    <source>
        <dbReference type="Proteomes" id="UP000554482"/>
    </source>
</evidence>
<dbReference type="PANTHER" id="PTHR48052">
    <property type="entry name" value="UNNAMED PRODUCT"/>
    <property type="match status" value="1"/>
</dbReference>
<evidence type="ECO:0000256" key="7">
    <source>
        <dbReference type="ARBA" id="ARBA00022679"/>
    </source>
</evidence>
<dbReference type="Pfam" id="PF07714">
    <property type="entry name" value="PK_Tyr_Ser-Thr"/>
    <property type="match status" value="1"/>
</dbReference>
<keyword evidence="10" id="KW-0677">Repeat</keyword>
<dbReference type="Pfam" id="PF12799">
    <property type="entry name" value="LRR_4"/>
    <property type="match status" value="1"/>
</dbReference>
<keyword evidence="9 20" id="KW-0732">Signal</keyword>
<dbReference type="InterPro" id="IPR032675">
    <property type="entry name" value="LRR_dom_sf"/>
</dbReference>
<keyword evidence="5" id="KW-0597">Phosphoprotein</keyword>
<dbReference type="FunFam" id="3.80.10.10:FF:000726">
    <property type="entry name" value="Probably inactive leucine-rich repeat receptor-like protein kinase"/>
    <property type="match status" value="1"/>
</dbReference>
<evidence type="ECO:0000256" key="4">
    <source>
        <dbReference type="ARBA" id="ARBA00022475"/>
    </source>
</evidence>
<dbReference type="InterPro" id="IPR003591">
    <property type="entry name" value="Leu-rich_rpt_typical-subtyp"/>
</dbReference>
<dbReference type="SUPFAM" id="SSF56112">
    <property type="entry name" value="Protein kinase-like (PK-like)"/>
    <property type="match status" value="1"/>
</dbReference>
<evidence type="ECO:0000256" key="20">
    <source>
        <dbReference type="SAM" id="SignalP"/>
    </source>
</evidence>
<protein>
    <recommendedName>
        <fullName evidence="3">non-specific serine/threonine protein kinase</fullName>
        <ecNumber evidence="3">2.7.11.1</ecNumber>
    </recommendedName>
</protein>
<dbReference type="InterPro" id="IPR011009">
    <property type="entry name" value="Kinase-like_dom_sf"/>
</dbReference>
<evidence type="ECO:0000256" key="2">
    <source>
        <dbReference type="ARBA" id="ARBA00009592"/>
    </source>
</evidence>
<feature type="domain" description="Protein kinase" evidence="21">
    <location>
        <begin position="696"/>
        <end position="960"/>
    </location>
</feature>
<keyword evidence="12" id="KW-0067">ATP-binding</keyword>
<dbReference type="PRINTS" id="PR00019">
    <property type="entry name" value="LEURICHRPT"/>
</dbReference>
<keyword evidence="8 19" id="KW-0812">Transmembrane</keyword>
<dbReference type="Proteomes" id="UP000554482">
    <property type="component" value="Unassembled WGS sequence"/>
</dbReference>
<feature type="chain" id="PRO_5029731661" description="non-specific serine/threonine protein kinase" evidence="20">
    <location>
        <begin position="23"/>
        <end position="975"/>
    </location>
</feature>
<feature type="signal peptide" evidence="20">
    <location>
        <begin position="1"/>
        <end position="22"/>
    </location>
</feature>
<dbReference type="Pfam" id="PF08263">
    <property type="entry name" value="LRRNT_2"/>
    <property type="match status" value="1"/>
</dbReference>
<evidence type="ECO:0000259" key="21">
    <source>
        <dbReference type="PROSITE" id="PS50011"/>
    </source>
</evidence>
<sequence>MARGIETSFTIMIILFISSVNAASNGVNELKLLLSFKASLRGDPLHVLSNWNSSSNTHYCNWYGISCFNSLSYHVSRIELSGKNISGKLSPSLFLLPFVENINLSNNVFFGDLPIEMFTCLSLQHLNLSNNNFTGSIPYGSLPSLETLDLSNNMLTGGIPPEIGLFSRLQVLDIGGNLLIGEIPNSISNLQNLHFLTLAGNQLIGEIPSELGQLKNLNWIYIGYNNLSGQIPKELGYLPSLNHLDLVYNNLTGEIPSSLGNLINLQYLFLYQNRLTGSIPRSVFNLRNLISLDLSDNNLSGEIPELIIQLKNLEILHLFSNNFTGKIPRGIAFLPRLRVLQLWSNQLSGEIPRNLGIHNNLTALDLSSNNLTGRIPEGLCSSGQLFKLILFSNFLQGQIPASLLNYCTSLQRIRIQNNQLSGELSSQFIKLPLVYYLDISGNRMSGRIDHGKWNMPLLQMLNLAGNSFTGRLPEFISSSKLDSLDLSENNLSGNIPASFGNLSELMQLNLQVNQLSGSIPEELSSCKKLVNLDLSGNQLTGQIPVGFSEMPVLSQLDLSVNHLSGQIPLSLGQIESLVEVNVSHNNFHGSLPSTVAFLSINASSVAGNHLCGGDIISGLPPCKAGKKHVTWLFITSLVVALVFLVVSILLTLFIQRRKKVQLKKVESYDQHGVWDLRFFDSKASTACSIEDIVSAMQKENILSRGKNGTLYKGKSSTKEFPFIVKQLTEGCSISSSFWDEITERGKLRHPNVVKLIGIARSEKNGCIIYEFIDHAKSLSNVLSDMTWERRCKIIVGIAKALQFFHFRCSPSVLVENFSLEKVIVDGKDEPLLLLSLPGLVASDFKGFLTSAYIAPETRVTKETTKKSDIYAFGVVLIQILSGKGTVDAELGMHYNMVDWARFCYSECHLGTWIDAAMKVNSSHYHNEIVEIMNLALQCTATDPMARPCSSNVVKTLETVLRSRSCVWLPKISRNT</sequence>
<keyword evidence="4" id="KW-1003">Cell membrane</keyword>
<feature type="transmembrane region" description="Helical" evidence="19">
    <location>
        <begin position="631"/>
        <end position="654"/>
    </location>
</feature>
<keyword evidence="16" id="KW-0325">Glycoprotein</keyword>
<dbReference type="SMART" id="SM00369">
    <property type="entry name" value="LRR_TYP"/>
    <property type="match status" value="8"/>
</dbReference>
<dbReference type="Gene3D" id="3.30.200.20">
    <property type="entry name" value="Phosphorylase Kinase, domain 1"/>
    <property type="match status" value="1"/>
</dbReference>
<evidence type="ECO:0000256" key="11">
    <source>
        <dbReference type="ARBA" id="ARBA00022741"/>
    </source>
</evidence>
<comment type="similarity">
    <text evidence="2">Belongs to the RLP family.</text>
</comment>
<reference evidence="22 23" key="1">
    <citation type="submission" date="2020-06" db="EMBL/GenBank/DDBJ databases">
        <title>Transcriptomic and genomic resources for Thalictrum thalictroides and T. hernandezii: Facilitating candidate gene discovery in an emerging model plant lineage.</title>
        <authorList>
            <person name="Arias T."/>
            <person name="Riano-Pachon D.M."/>
            <person name="Di Stilio V.S."/>
        </authorList>
    </citation>
    <scope>NUCLEOTIDE SEQUENCE [LARGE SCALE GENOMIC DNA]</scope>
    <source>
        <strain evidence="23">cv. WT478/WT964</strain>
        <tissue evidence="22">Leaves</tissue>
    </source>
</reference>
<evidence type="ECO:0000256" key="13">
    <source>
        <dbReference type="ARBA" id="ARBA00022989"/>
    </source>
</evidence>
<dbReference type="FunFam" id="3.80.10.10:FF:000416">
    <property type="entry name" value="Probable leucine-rich repeat receptor-like protein kinase At5g63930"/>
    <property type="match status" value="1"/>
</dbReference>
<dbReference type="Gene3D" id="1.10.510.10">
    <property type="entry name" value="Transferase(Phosphotransferase) domain 1"/>
    <property type="match status" value="1"/>
</dbReference>
<evidence type="ECO:0000256" key="14">
    <source>
        <dbReference type="ARBA" id="ARBA00023136"/>
    </source>
</evidence>
<keyword evidence="13 19" id="KW-1133">Transmembrane helix</keyword>
<comment type="catalytic activity">
    <reaction evidence="17">
        <text>L-threonyl-[protein] + ATP = O-phospho-L-threonyl-[protein] + ADP + H(+)</text>
        <dbReference type="Rhea" id="RHEA:46608"/>
        <dbReference type="Rhea" id="RHEA-COMP:11060"/>
        <dbReference type="Rhea" id="RHEA-COMP:11605"/>
        <dbReference type="ChEBI" id="CHEBI:15378"/>
        <dbReference type="ChEBI" id="CHEBI:30013"/>
        <dbReference type="ChEBI" id="CHEBI:30616"/>
        <dbReference type="ChEBI" id="CHEBI:61977"/>
        <dbReference type="ChEBI" id="CHEBI:456216"/>
        <dbReference type="EC" id="2.7.11.1"/>
    </reaction>
</comment>
<dbReference type="InterPro" id="IPR055414">
    <property type="entry name" value="LRR_R13L4/SHOC2-like"/>
</dbReference>
<comment type="caution">
    <text evidence="22">The sequence shown here is derived from an EMBL/GenBank/DDBJ whole genome shotgun (WGS) entry which is preliminary data.</text>
</comment>
<keyword evidence="15 22" id="KW-0675">Receptor</keyword>
<dbReference type="InterPro" id="IPR025875">
    <property type="entry name" value="Leu-rich_rpt_4"/>
</dbReference>
<dbReference type="GO" id="GO:0005886">
    <property type="term" value="C:plasma membrane"/>
    <property type="evidence" value="ECO:0007669"/>
    <property type="project" value="UniProtKB-SubCell"/>
</dbReference>